<comment type="catalytic activity">
    <reaction evidence="6">
        <text>N-terminal N-formyl-L-methionyl-[peptide] + H2O = N-terminal L-methionyl-[peptide] + formate</text>
        <dbReference type="Rhea" id="RHEA:24420"/>
        <dbReference type="Rhea" id="RHEA-COMP:10639"/>
        <dbReference type="Rhea" id="RHEA-COMP:10640"/>
        <dbReference type="ChEBI" id="CHEBI:15377"/>
        <dbReference type="ChEBI" id="CHEBI:15740"/>
        <dbReference type="ChEBI" id="CHEBI:49298"/>
        <dbReference type="ChEBI" id="CHEBI:64731"/>
        <dbReference type="EC" id="3.5.1.88"/>
    </reaction>
</comment>
<dbReference type="KEGG" id="hhg:XM38_048720"/>
<dbReference type="GO" id="GO:0046872">
    <property type="term" value="F:metal ion binding"/>
    <property type="evidence" value="ECO:0007669"/>
    <property type="project" value="UniProtKB-KW"/>
</dbReference>
<dbReference type="GO" id="GO:0042586">
    <property type="term" value="F:peptide deformylase activity"/>
    <property type="evidence" value="ECO:0007669"/>
    <property type="project" value="UniProtKB-UniRule"/>
</dbReference>
<dbReference type="InterPro" id="IPR023635">
    <property type="entry name" value="Peptide_deformylase"/>
</dbReference>
<dbReference type="CDD" id="cd00487">
    <property type="entry name" value="Pep_deformylase"/>
    <property type="match status" value="1"/>
</dbReference>
<dbReference type="HAMAP" id="MF_00163">
    <property type="entry name" value="Pep_deformylase"/>
    <property type="match status" value="1"/>
</dbReference>
<protein>
    <recommendedName>
        <fullName evidence="6">Peptide deformylase</fullName>
        <shortName evidence="6">PDF</shortName>
        <ecNumber evidence="6">3.5.1.88</ecNumber>
    </recommendedName>
    <alternativeName>
        <fullName evidence="6">Polypeptide deformylase</fullName>
    </alternativeName>
</protein>
<dbReference type="NCBIfam" id="TIGR00079">
    <property type="entry name" value="pept_deformyl"/>
    <property type="match status" value="1"/>
</dbReference>
<dbReference type="PRINTS" id="PR01576">
    <property type="entry name" value="PDEFORMYLASE"/>
</dbReference>
<proteinExistence type="inferred from homology"/>
<sequence length="172" mass="19431">MSPSTILQLGHPCLRQVAAPVDHVEAPQIQRLIDDLLTTTTATHGVGIAAPQVGESCQVVIIASHPNPRYPEAPAMKPMALINPQIVAHSDEVVSGWEGCLSVPGRRGVVWRYRQVEVAYLDRWGREQQREFSDFVARIVQHEVDHLQGKVFLDRVKQPQDVLDEQTYWQRR</sequence>
<keyword evidence="2 6" id="KW-0479">Metal-binding</keyword>
<evidence type="ECO:0000313" key="7">
    <source>
        <dbReference type="EMBL" id="ASC73898.1"/>
    </source>
</evidence>
<dbReference type="Proteomes" id="UP000191901">
    <property type="component" value="Chromosome"/>
</dbReference>
<dbReference type="SUPFAM" id="SSF56420">
    <property type="entry name" value="Peptide deformylase"/>
    <property type="match status" value="1"/>
</dbReference>
<feature type="binding site" evidence="6">
    <location>
        <position position="100"/>
    </location>
    <ligand>
        <name>Fe cation</name>
        <dbReference type="ChEBI" id="CHEBI:24875"/>
    </ligand>
</feature>
<dbReference type="GO" id="GO:0006412">
    <property type="term" value="P:translation"/>
    <property type="evidence" value="ECO:0007669"/>
    <property type="project" value="UniProtKB-UniRule"/>
</dbReference>
<dbReference type="NCBIfam" id="NF001159">
    <property type="entry name" value="PRK00150.1-3"/>
    <property type="match status" value="1"/>
</dbReference>
<keyword evidence="4 6" id="KW-0648">Protein biosynthesis</keyword>
<comment type="cofactor">
    <cofactor evidence="6">
        <name>Fe(2+)</name>
        <dbReference type="ChEBI" id="CHEBI:29033"/>
    </cofactor>
    <text evidence="6">Binds 1 Fe(2+) ion.</text>
</comment>
<dbReference type="OrthoDB" id="9784988at2"/>
<dbReference type="EMBL" id="CP021983">
    <property type="protein sequence ID" value="ASC73898.1"/>
    <property type="molecule type" value="Genomic_DNA"/>
</dbReference>
<dbReference type="AlphaFoldDB" id="A0A1Z3HUA4"/>
<keyword evidence="5 6" id="KW-0408">Iron</keyword>
<dbReference type="Pfam" id="PF01327">
    <property type="entry name" value="Pep_deformylase"/>
    <property type="match status" value="1"/>
</dbReference>
<dbReference type="Gene3D" id="3.90.45.10">
    <property type="entry name" value="Peptide deformylase"/>
    <property type="match status" value="1"/>
</dbReference>
<reference evidence="7 8" key="1">
    <citation type="journal article" date="2016" name="Biochim. Biophys. Acta">
        <title>Characterization of red-shifted phycobilisomes isolated from the chlorophyll f-containing cyanobacterium Halomicronema hongdechloris.</title>
        <authorList>
            <person name="Li Y."/>
            <person name="Lin Y."/>
            <person name="Garvey C.J."/>
            <person name="Birch D."/>
            <person name="Corkery R.W."/>
            <person name="Loughlin P.C."/>
            <person name="Scheer H."/>
            <person name="Willows R.D."/>
            <person name="Chen M."/>
        </authorList>
    </citation>
    <scope>NUCLEOTIDE SEQUENCE [LARGE SCALE GENOMIC DNA]</scope>
    <source>
        <strain evidence="7 8">C2206</strain>
    </source>
</reference>
<dbReference type="RefSeq" id="WP_080811717.1">
    <property type="nucleotide sequence ID" value="NZ_CP021983.2"/>
</dbReference>
<name>A0A1Z3HUA4_9CYAN</name>
<feature type="active site" evidence="6">
    <location>
        <position position="143"/>
    </location>
</feature>
<keyword evidence="3 6" id="KW-0378">Hydrolase</keyword>
<dbReference type="InterPro" id="IPR036821">
    <property type="entry name" value="Peptide_deformylase_sf"/>
</dbReference>
<dbReference type="PANTHER" id="PTHR10458:SF21">
    <property type="entry name" value="PEPTIDE DEFORMYLASE"/>
    <property type="match status" value="1"/>
</dbReference>
<evidence type="ECO:0000256" key="4">
    <source>
        <dbReference type="ARBA" id="ARBA00022917"/>
    </source>
</evidence>
<evidence type="ECO:0000256" key="6">
    <source>
        <dbReference type="HAMAP-Rule" id="MF_00163"/>
    </source>
</evidence>
<evidence type="ECO:0000256" key="5">
    <source>
        <dbReference type="ARBA" id="ARBA00023004"/>
    </source>
</evidence>
<gene>
    <name evidence="7" type="primary">def_2</name>
    <name evidence="6" type="synonym">def</name>
    <name evidence="7" type="ORF">XM38_048720</name>
</gene>
<feature type="binding site" evidence="6">
    <location>
        <position position="146"/>
    </location>
    <ligand>
        <name>Fe cation</name>
        <dbReference type="ChEBI" id="CHEBI:24875"/>
    </ligand>
</feature>
<dbReference type="PANTHER" id="PTHR10458">
    <property type="entry name" value="PEPTIDE DEFORMYLASE"/>
    <property type="match status" value="1"/>
</dbReference>
<accession>A0A1Z3HUA4</accession>
<comment type="function">
    <text evidence="6">Removes the formyl group from the N-terminal Met of newly synthesized proteins. Requires at least a dipeptide for an efficient rate of reaction. N-terminal L-methionine is a prerequisite for activity but the enzyme has broad specificity at other positions.</text>
</comment>
<evidence type="ECO:0000313" key="8">
    <source>
        <dbReference type="Proteomes" id="UP000191901"/>
    </source>
</evidence>
<dbReference type="FunFam" id="3.90.45.10:FF:000003">
    <property type="entry name" value="Peptide deformylase"/>
    <property type="match status" value="1"/>
</dbReference>
<dbReference type="STRING" id="1641165.XM38_18910"/>
<comment type="similarity">
    <text evidence="1 6">Belongs to the polypeptide deformylase family.</text>
</comment>
<dbReference type="PIRSF" id="PIRSF004749">
    <property type="entry name" value="Pep_def"/>
    <property type="match status" value="1"/>
</dbReference>
<organism evidence="7 8">
    <name type="scientific">Halomicronema hongdechloris C2206</name>
    <dbReference type="NCBI Taxonomy" id="1641165"/>
    <lineage>
        <taxon>Bacteria</taxon>
        <taxon>Bacillati</taxon>
        <taxon>Cyanobacteriota</taxon>
        <taxon>Cyanophyceae</taxon>
        <taxon>Nodosilineales</taxon>
        <taxon>Nodosilineaceae</taxon>
        <taxon>Halomicronema</taxon>
    </lineage>
</organism>
<evidence type="ECO:0000256" key="2">
    <source>
        <dbReference type="ARBA" id="ARBA00022723"/>
    </source>
</evidence>
<dbReference type="EC" id="3.5.1.88" evidence="6"/>
<feature type="binding site" evidence="6">
    <location>
        <position position="142"/>
    </location>
    <ligand>
        <name>Fe cation</name>
        <dbReference type="ChEBI" id="CHEBI:24875"/>
    </ligand>
</feature>
<evidence type="ECO:0000256" key="1">
    <source>
        <dbReference type="ARBA" id="ARBA00010759"/>
    </source>
</evidence>
<evidence type="ECO:0000256" key="3">
    <source>
        <dbReference type="ARBA" id="ARBA00022801"/>
    </source>
</evidence>
<keyword evidence="8" id="KW-1185">Reference proteome</keyword>